<sequence>MSGPAFDALAAAGVPYRVLRYGAVRSVAEAAAVRGVAVADVVKTLVVRRGDDDFLFVLVPGDRVISWPKLRTVLGVSRLSMPDADTAKAVTGYERGTITPFGSTTRWPVIADERIRGRQITLGAGEHGVAVAVTADDALRAVDATLADVTEPGPDR</sequence>
<dbReference type="Pfam" id="PF04073">
    <property type="entry name" value="tRNA_edit"/>
    <property type="match status" value="1"/>
</dbReference>
<dbReference type="InterPro" id="IPR007214">
    <property type="entry name" value="YbaK/aa-tRNA-synth-assoc-dom"/>
</dbReference>
<organism evidence="2 3">
    <name type="scientific">Planosporangium thailandense</name>
    <dbReference type="NCBI Taxonomy" id="765197"/>
    <lineage>
        <taxon>Bacteria</taxon>
        <taxon>Bacillati</taxon>
        <taxon>Actinomycetota</taxon>
        <taxon>Actinomycetes</taxon>
        <taxon>Micromonosporales</taxon>
        <taxon>Micromonosporaceae</taxon>
        <taxon>Planosporangium</taxon>
    </lineage>
</organism>
<evidence type="ECO:0000313" key="3">
    <source>
        <dbReference type="Proteomes" id="UP000722989"/>
    </source>
</evidence>
<gene>
    <name evidence="2" type="ORF">HC031_16475</name>
</gene>
<name>A0ABX0XZ10_9ACTN</name>
<protein>
    <submittedName>
        <fullName evidence="2">YbaK/EbsC family protein</fullName>
    </submittedName>
</protein>
<dbReference type="PANTHER" id="PTHR30411:SF1">
    <property type="entry name" value="CYTOPLASMIC PROTEIN"/>
    <property type="match status" value="1"/>
</dbReference>
<dbReference type="InterPro" id="IPR036754">
    <property type="entry name" value="YbaK/aa-tRNA-synt-asso_dom_sf"/>
</dbReference>
<dbReference type="Proteomes" id="UP000722989">
    <property type="component" value="Unassembled WGS sequence"/>
</dbReference>
<proteinExistence type="predicted"/>
<comment type="caution">
    <text evidence="2">The sequence shown here is derived from an EMBL/GenBank/DDBJ whole genome shotgun (WGS) entry which is preliminary data.</text>
</comment>
<dbReference type="Gene3D" id="3.90.960.10">
    <property type="entry name" value="YbaK/aminoacyl-tRNA synthetase-associated domain"/>
    <property type="match status" value="1"/>
</dbReference>
<dbReference type="PANTHER" id="PTHR30411">
    <property type="entry name" value="CYTOPLASMIC PROTEIN"/>
    <property type="match status" value="1"/>
</dbReference>
<reference evidence="2 3" key="1">
    <citation type="submission" date="2020-03" db="EMBL/GenBank/DDBJ databases">
        <title>WGS of the type strain of Planosporangium spp.</title>
        <authorList>
            <person name="Thawai C."/>
        </authorList>
    </citation>
    <scope>NUCLEOTIDE SEQUENCE [LARGE SCALE GENOMIC DNA]</scope>
    <source>
        <strain evidence="2 3">TBRC 5610</strain>
    </source>
</reference>
<feature type="domain" description="YbaK/aminoacyl-tRNA synthetase-associated" evidence="1">
    <location>
        <begin position="24"/>
        <end position="140"/>
    </location>
</feature>
<dbReference type="SUPFAM" id="SSF55826">
    <property type="entry name" value="YbaK/ProRS associated domain"/>
    <property type="match status" value="1"/>
</dbReference>
<dbReference type="EMBL" id="JAATVY010000010">
    <property type="protein sequence ID" value="NJC71297.1"/>
    <property type="molecule type" value="Genomic_DNA"/>
</dbReference>
<evidence type="ECO:0000313" key="2">
    <source>
        <dbReference type="EMBL" id="NJC71297.1"/>
    </source>
</evidence>
<evidence type="ECO:0000259" key="1">
    <source>
        <dbReference type="Pfam" id="PF04073"/>
    </source>
</evidence>
<accession>A0ABX0XZ10</accession>
<dbReference type="RefSeq" id="WP_167926196.1">
    <property type="nucleotide sequence ID" value="NZ_JAATVY010000010.1"/>
</dbReference>
<keyword evidence="3" id="KW-1185">Reference proteome</keyword>
<dbReference type="CDD" id="cd04332">
    <property type="entry name" value="YbaK_like"/>
    <property type="match status" value="1"/>
</dbReference>